<name>A0ABD5ZEG8_9EURY</name>
<evidence type="ECO:0000256" key="2">
    <source>
        <dbReference type="ARBA" id="ARBA00023002"/>
    </source>
</evidence>
<dbReference type="SUPFAM" id="SSF51735">
    <property type="entry name" value="NAD(P)-binding Rossmann-fold domains"/>
    <property type="match status" value="1"/>
</dbReference>
<organism evidence="3 4">
    <name type="scientific">Haloferax namakaokahaiae</name>
    <dbReference type="NCBI Taxonomy" id="1748331"/>
    <lineage>
        <taxon>Archaea</taxon>
        <taxon>Methanobacteriati</taxon>
        <taxon>Methanobacteriota</taxon>
        <taxon>Stenosarchaea group</taxon>
        <taxon>Halobacteria</taxon>
        <taxon>Halobacteriales</taxon>
        <taxon>Haloferacaceae</taxon>
        <taxon>Haloferax</taxon>
    </lineage>
</organism>
<sequence length="257" mass="27834">MTDHLELSDHVSVIAGGAGLIGSEVSRGLAECGANVVIADPSENGSDLADELGNHVHHVPTDVTDPESVDSLFEGVISEYGRIDSLVNTAYPRNEQYGVKFEEVTFEDWNENLSLHLGSYFYTSKCAAIQMQSQSEGGSIVNFGSIYGIEAPDFTIYDGTTMTSPVEYSAIKAGIINFSRYLASYFGPNGVRANTVSPGGVFNNQNDNFVKRYEKQTPIRRMATPEDLVGPVLFLVSDASRYVTGHNLVVDGGWTIS</sequence>
<keyword evidence="4" id="KW-1185">Reference proteome</keyword>
<dbReference type="Gene3D" id="3.40.50.720">
    <property type="entry name" value="NAD(P)-binding Rossmann-like Domain"/>
    <property type="match status" value="1"/>
</dbReference>
<gene>
    <name evidence="3" type="ORF">ACFQJC_08670</name>
</gene>
<accession>A0ABD5ZEG8</accession>
<dbReference type="Pfam" id="PF13561">
    <property type="entry name" value="adh_short_C2"/>
    <property type="match status" value="1"/>
</dbReference>
<reference evidence="3 4" key="1">
    <citation type="journal article" date="2019" name="Int. J. Syst. Evol. Microbiol.">
        <title>The Global Catalogue of Microorganisms (GCM) 10K type strain sequencing project: providing services to taxonomists for standard genome sequencing and annotation.</title>
        <authorList>
            <consortium name="The Broad Institute Genomics Platform"/>
            <consortium name="The Broad Institute Genome Sequencing Center for Infectious Disease"/>
            <person name="Wu L."/>
            <person name="Ma J."/>
        </authorList>
    </citation>
    <scope>NUCLEOTIDE SEQUENCE [LARGE SCALE GENOMIC DNA]</scope>
    <source>
        <strain evidence="3 4">DSM 29988</strain>
    </source>
</reference>
<comment type="caution">
    <text evidence="3">The sequence shown here is derived from an EMBL/GenBank/DDBJ whole genome shotgun (WGS) entry which is preliminary data.</text>
</comment>
<dbReference type="PANTHER" id="PTHR42760:SF133">
    <property type="entry name" value="3-OXOACYL-[ACYL-CARRIER-PROTEIN] REDUCTASE"/>
    <property type="match status" value="1"/>
</dbReference>
<proteinExistence type="inferred from homology"/>
<dbReference type="RefSeq" id="WP_390222924.1">
    <property type="nucleotide sequence ID" value="NZ_JBHTAA010000005.1"/>
</dbReference>
<dbReference type="PRINTS" id="PR00081">
    <property type="entry name" value="GDHRDH"/>
</dbReference>
<evidence type="ECO:0000313" key="4">
    <source>
        <dbReference type="Proteomes" id="UP001596481"/>
    </source>
</evidence>
<dbReference type="PRINTS" id="PR00080">
    <property type="entry name" value="SDRFAMILY"/>
</dbReference>
<dbReference type="InterPro" id="IPR002347">
    <property type="entry name" value="SDR_fam"/>
</dbReference>
<dbReference type="InterPro" id="IPR036291">
    <property type="entry name" value="NAD(P)-bd_dom_sf"/>
</dbReference>
<protein>
    <submittedName>
        <fullName evidence="3">Oxidoreductase</fullName>
    </submittedName>
</protein>
<dbReference type="GO" id="GO:0016491">
    <property type="term" value="F:oxidoreductase activity"/>
    <property type="evidence" value="ECO:0007669"/>
    <property type="project" value="UniProtKB-KW"/>
</dbReference>
<dbReference type="EMBL" id="JBHTAA010000005">
    <property type="protein sequence ID" value="MFC7203585.1"/>
    <property type="molecule type" value="Genomic_DNA"/>
</dbReference>
<dbReference type="AlphaFoldDB" id="A0ABD5ZEG8"/>
<evidence type="ECO:0000256" key="1">
    <source>
        <dbReference type="ARBA" id="ARBA00006484"/>
    </source>
</evidence>
<comment type="similarity">
    <text evidence="1">Belongs to the short-chain dehydrogenases/reductases (SDR) family.</text>
</comment>
<dbReference type="Proteomes" id="UP001596481">
    <property type="component" value="Unassembled WGS sequence"/>
</dbReference>
<dbReference type="PANTHER" id="PTHR42760">
    <property type="entry name" value="SHORT-CHAIN DEHYDROGENASES/REDUCTASES FAMILY MEMBER"/>
    <property type="match status" value="1"/>
</dbReference>
<keyword evidence="2" id="KW-0560">Oxidoreductase</keyword>
<dbReference type="NCBIfam" id="NF006619">
    <property type="entry name" value="PRK09186.1"/>
    <property type="match status" value="1"/>
</dbReference>
<evidence type="ECO:0000313" key="3">
    <source>
        <dbReference type="EMBL" id="MFC7203585.1"/>
    </source>
</evidence>